<dbReference type="PANTHER" id="PTHR11358">
    <property type="entry name" value="ARGINASE/AGMATINASE"/>
    <property type="match status" value="1"/>
</dbReference>
<evidence type="ECO:0000313" key="2">
    <source>
        <dbReference type="Proteomes" id="UP000704467"/>
    </source>
</evidence>
<dbReference type="Pfam" id="PF00491">
    <property type="entry name" value="Arginase"/>
    <property type="match status" value="1"/>
</dbReference>
<name>A0ABX1DRY6_9HYPH</name>
<dbReference type="PANTHER" id="PTHR11358:SF41">
    <property type="entry name" value="ARGINASE"/>
    <property type="match status" value="1"/>
</dbReference>
<organism evidence="1 2">
    <name type="scientific">Brucella haematophila</name>
    <dbReference type="NCBI Taxonomy" id="419474"/>
    <lineage>
        <taxon>Bacteria</taxon>
        <taxon>Pseudomonadati</taxon>
        <taxon>Pseudomonadota</taxon>
        <taxon>Alphaproteobacteria</taxon>
        <taxon>Hyphomicrobiales</taxon>
        <taxon>Brucellaceae</taxon>
        <taxon>Brucella/Ochrobactrum group</taxon>
        <taxon>Brucella</taxon>
    </lineage>
</organism>
<gene>
    <name evidence="1" type="ORF">HED55_24950</name>
</gene>
<accession>A0ABX1DRY6</accession>
<protein>
    <submittedName>
        <fullName evidence="1">Arginase</fullName>
    </submittedName>
</protein>
<dbReference type="SUPFAM" id="SSF52768">
    <property type="entry name" value="Arginase/deacetylase"/>
    <property type="match status" value="1"/>
</dbReference>
<reference evidence="1 2" key="1">
    <citation type="submission" date="2020-03" db="EMBL/GenBank/DDBJ databases">
        <title>Whole genome sequencing of clinical and environmental type strains of Ochrobactrum.</title>
        <authorList>
            <person name="Dharne M."/>
        </authorList>
    </citation>
    <scope>NUCLEOTIDE SEQUENCE [LARGE SCALE GENOMIC DNA]</scope>
    <source>
        <strain evidence="1 2">CIP 109452</strain>
    </source>
</reference>
<dbReference type="Gene3D" id="3.40.800.10">
    <property type="entry name" value="Ureohydrolase domain"/>
    <property type="match status" value="1"/>
</dbReference>
<dbReference type="EMBL" id="JAAVLN010000003">
    <property type="protein sequence ID" value="NKC05228.1"/>
    <property type="molecule type" value="Genomic_DNA"/>
</dbReference>
<proteinExistence type="predicted"/>
<sequence>MQLHLLHLDDALELQSDFMRTCRDAGASEIMAKAEGDLLRLWARPDELTKLKKQLSVAFFKEGWRGFPVLHGLGDFHHITSLLLELALEQSHQPITLIHFDNHPDWVHFKNGVHCGSWINRAAANPLVKKIITIGVCSSDLNLPEWKGANLSLLRDERLELYPYDHAPSRVWYSYGVGASHSHRRGYINWRTIADCGEADFLSRLTSRIGTEAVYITIDKDVLARDEAITNWDQGRMRMPFLTEALRAISGRHRIVGADVIGDYSRPVYRGTFARTMAKRIEILLDQPAGPAVTERTIAVNSAVNHQLLHMLSGMMVQ</sequence>
<dbReference type="InterPro" id="IPR006035">
    <property type="entry name" value="Ureohydrolase"/>
</dbReference>
<dbReference type="Proteomes" id="UP000704467">
    <property type="component" value="Unassembled WGS sequence"/>
</dbReference>
<evidence type="ECO:0000313" key="1">
    <source>
        <dbReference type="EMBL" id="NKC05228.1"/>
    </source>
</evidence>
<keyword evidence="2" id="KW-1185">Reference proteome</keyword>
<comment type="caution">
    <text evidence="1">The sequence shown here is derived from an EMBL/GenBank/DDBJ whole genome shotgun (WGS) entry which is preliminary data.</text>
</comment>
<dbReference type="InterPro" id="IPR023696">
    <property type="entry name" value="Ureohydrolase_dom_sf"/>
</dbReference>